<dbReference type="Proteomes" id="UP000596276">
    <property type="component" value="Chromosome 7"/>
</dbReference>
<dbReference type="Pfam" id="PF00300">
    <property type="entry name" value="His_Phos_1"/>
    <property type="match status" value="1"/>
</dbReference>
<dbReference type="Gene3D" id="3.40.50.1240">
    <property type="entry name" value="Phosphoglycerate mutase-like"/>
    <property type="match status" value="1"/>
</dbReference>
<sequence>MTSKSPSDFHFNFTTVTGYFLQDDPKTDPDNFDYVSSNFGLIPRSYDSDPEFDPEGRKTQWERFEYHIDKLNRDSGPETQFKLLFLGRHGEGVHNVAERRYGTELWDVCFLSFPFSFLRSFSLFGSAGFHDHDPILAWFTVHSISLILMKRGEKCYWSLQNGDETGTWVDARLTPLGISQAETANQAWRTQIQNNIPSPQSYYVSPLNRCLATASITFKDLGLPHTEPFRPVIKELLRETLGLHTCDSRSSKTAIAEEYPLYRFEEGFAEEDPLYDPELRESDSARDVRLRELLSDVFAHDASTVVSLTAHSGAITSILEVVGHRRFALMTGAVIPVLVRGVRVEGPSPPVQVEPPTRAPVCPAGWV</sequence>
<organism evidence="1 2">
    <name type="scientific">Aspergillus flavus (strain ATCC 200026 / FGSC A1120 / IAM 13836 / NRRL 3357 / JCM 12722 / SRRC 167)</name>
    <dbReference type="NCBI Taxonomy" id="332952"/>
    <lineage>
        <taxon>Eukaryota</taxon>
        <taxon>Fungi</taxon>
        <taxon>Dikarya</taxon>
        <taxon>Ascomycota</taxon>
        <taxon>Pezizomycotina</taxon>
        <taxon>Eurotiomycetes</taxon>
        <taxon>Eurotiomycetidae</taxon>
        <taxon>Eurotiales</taxon>
        <taxon>Aspergillaceae</taxon>
        <taxon>Aspergillus</taxon>
        <taxon>Aspergillus subgen. Circumdati</taxon>
    </lineage>
</organism>
<evidence type="ECO:0000313" key="2">
    <source>
        <dbReference type="Proteomes" id="UP000596276"/>
    </source>
</evidence>
<evidence type="ECO:0000313" key="1">
    <source>
        <dbReference type="EMBL" id="QRD91552.1"/>
    </source>
</evidence>
<dbReference type="AlphaFoldDB" id="A0A7U2MX84"/>
<dbReference type="GO" id="GO:0005737">
    <property type="term" value="C:cytoplasm"/>
    <property type="evidence" value="ECO:0007669"/>
    <property type="project" value="TreeGrafter"/>
</dbReference>
<dbReference type="GO" id="GO:0016791">
    <property type="term" value="F:phosphatase activity"/>
    <property type="evidence" value="ECO:0007669"/>
    <property type="project" value="TreeGrafter"/>
</dbReference>
<dbReference type="SUPFAM" id="SSF53254">
    <property type="entry name" value="Phosphoglycerate mutase-like"/>
    <property type="match status" value="1"/>
</dbReference>
<dbReference type="PANTHER" id="PTHR48100">
    <property type="entry name" value="BROAD-SPECIFICITY PHOSPHATASE YOR283W-RELATED"/>
    <property type="match status" value="1"/>
</dbReference>
<reference evidence="2" key="1">
    <citation type="journal article" date="2021" name="G3 (Bethesda)">
        <title>Chromosome assembled and annotated genome sequence of Aspergillus flavus NRRL 3357.</title>
        <authorList>
            <person name="Skerker J.M."/>
            <person name="Pianalto K.M."/>
            <person name="Mondo S.J."/>
            <person name="Yang K."/>
            <person name="Arkin A.P."/>
            <person name="Keller N.P."/>
            <person name="Grigoriev I.V."/>
            <person name="Louise Glass N.L."/>
        </authorList>
    </citation>
    <scope>NUCLEOTIDE SEQUENCE [LARGE SCALE GENOMIC DNA]</scope>
    <source>
        <strain evidence="2">ATCC 200026 / FGSC A1120 / IAM 13836 / NRRL 3357 / JCM 12722 / SRRC 167</strain>
    </source>
</reference>
<dbReference type="InterPro" id="IPR013078">
    <property type="entry name" value="His_Pase_superF_clade-1"/>
</dbReference>
<accession>A0A7U2MX84</accession>
<gene>
    <name evidence="1" type="ORF">F9C07_5599</name>
</gene>
<dbReference type="EMBL" id="CP044617">
    <property type="protein sequence ID" value="QRD91552.1"/>
    <property type="molecule type" value="Genomic_DNA"/>
</dbReference>
<keyword evidence="2" id="KW-1185">Reference proteome</keyword>
<proteinExistence type="predicted"/>
<dbReference type="InterPro" id="IPR050275">
    <property type="entry name" value="PGM_Phosphatase"/>
</dbReference>
<dbReference type="PANTHER" id="PTHR48100:SF1">
    <property type="entry name" value="HISTIDINE PHOSPHATASE FAMILY PROTEIN-RELATED"/>
    <property type="match status" value="1"/>
</dbReference>
<dbReference type="VEuPathDB" id="FungiDB:AFLA_007830"/>
<dbReference type="OMA" id="NWVDARL"/>
<protein>
    <submittedName>
        <fullName evidence="1">Histidine phosphatase superfamily</fullName>
    </submittedName>
</protein>
<name>A0A7U2MX84_ASPFN</name>
<dbReference type="InterPro" id="IPR029033">
    <property type="entry name" value="His_PPase_superfam"/>
</dbReference>
<dbReference type="VEuPathDB" id="FungiDB:F9C07_5599"/>